<dbReference type="AlphaFoldDB" id="A0A8C0ET26"/>
<organism evidence="2 3">
    <name type="scientific">Bubo bubo</name>
    <name type="common">Eurasian eagle-owl</name>
    <name type="synonym">Strix bubo</name>
    <dbReference type="NCBI Taxonomy" id="30461"/>
    <lineage>
        <taxon>Eukaryota</taxon>
        <taxon>Metazoa</taxon>
        <taxon>Chordata</taxon>
        <taxon>Craniata</taxon>
        <taxon>Vertebrata</taxon>
        <taxon>Euteleostomi</taxon>
        <taxon>Archelosauria</taxon>
        <taxon>Archosauria</taxon>
        <taxon>Dinosauria</taxon>
        <taxon>Saurischia</taxon>
        <taxon>Theropoda</taxon>
        <taxon>Coelurosauria</taxon>
        <taxon>Aves</taxon>
        <taxon>Neognathae</taxon>
        <taxon>Neoaves</taxon>
        <taxon>Telluraves</taxon>
        <taxon>Strigiformes</taxon>
        <taxon>Strigidae</taxon>
        <taxon>Bubo</taxon>
    </lineage>
</organism>
<evidence type="ECO:0000313" key="2">
    <source>
        <dbReference type="Ensembl" id="ENSBOBP00000007585.1"/>
    </source>
</evidence>
<keyword evidence="3" id="KW-1185">Reference proteome</keyword>
<evidence type="ECO:0000256" key="1">
    <source>
        <dbReference type="SAM" id="SignalP"/>
    </source>
</evidence>
<evidence type="ECO:0008006" key="4">
    <source>
        <dbReference type="Google" id="ProtNLM"/>
    </source>
</evidence>
<evidence type="ECO:0000313" key="3">
    <source>
        <dbReference type="Proteomes" id="UP000694567"/>
    </source>
</evidence>
<feature type="signal peptide" evidence="1">
    <location>
        <begin position="1"/>
        <end position="20"/>
    </location>
</feature>
<sequence length="93" mass="9952">MVARPVGIFIFPLLRTGASCSFPSNTMGTFRRALRSPAPTQSWRPPLAIPVPPYRCLPNSSVRQKAADAVSQHASGGELESSITKQALCTLPS</sequence>
<dbReference type="Proteomes" id="UP000694567">
    <property type="component" value="Unplaced"/>
</dbReference>
<reference evidence="2" key="2">
    <citation type="submission" date="2025-09" db="UniProtKB">
        <authorList>
            <consortium name="Ensembl"/>
        </authorList>
    </citation>
    <scope>IDENTIFICATION</scope>
</reference>
<feature type="chain" id="PRO_5034041609" description="Secreted protein" evidence="1">
    <location>
        <begin position="21"/>
        <end position="93"/>
    </location>
</feature>
<name>A0A8C0ET26_BUBBB</name>
<reference evidence="2" key="1">
    <citation type="submission" date="2025-08" db="UniProtKB">
        <authorList>
            <consortium name="Ensembl"/>
        </authorList>
    </citation>
    <scope>IDENTIFICATION</scope>
</reference>
<accession>A0A8C0ET26</accession>
<keyword evidence="1" id="KW-0732">Signal</keyword>
<dbReference type="Ensembl" id="ENSBOBT00000007786.1">
    <property type="protein sequence ID" value="ENSBOBP00000007585.1"/>
    <property type="gene ID" value="ENSBOBG00000004979.1"/>
</dbReference>
<protein>
    <recommendedName>
        <fullName evidence="4">Secreted protein</fullName>
    </recommendedName>
</protein>
<proteinExistence type="predicted"/>